<gene>
    <name evidence="1" type="ORF">WJX84_011522</name>
</gene>
<protein>
    <submittedName>
        <fullName evidence="1">Uncharacterized protein</fullName>
    </submittedName>
</protein>
<comment type="caution">
    <text evidence="1">The sequence shown here is derived from an EMBL/GenBank/DDBJ whole genome shotgun (WGS) entry which is preliminary data.</text>
</comment>
<organism evidence="1 2">
    <name type="scientific">Apatococcus fuscideae</name>
    <dbReference type="NCBI Taxonomy" id="2026836"/>
    <lineage>
        <taxon>Eukaryota</taxon>
        <taxon>Viridiplantae</taxon>
        <taxon>Chlorophyta</taxon>
        <taxon>core chlorophytes</taxon>
        <taxon>Trebouxiophyceae</taxon>
        <taxon>Chlorellales</taxon>
        <taxon>Chlorellaceae</taxon>
        <taxon>Apatococcus</taxon>
    </lineage>
</organism>
<dbReference type="InterPro" id="IPR011989">
    <property type="entry name" value="ARM-like"/>
</dbReference>
<dbReference type="SUPFAM" id="SSF48371">
    <property type="entry name" value="ARM repeat"/>
    <property type="match status" value="2"/>
</dbReference>
<evidence type="ECO:0000313" key="2">
    <source>
        <dbReference type="Proteomes" id="UP001485043"/>
    </source>
</evidence>
<sequence>MSKEARSCNVGVRFVDTATVESYEDGDRRIIKTTGICWGWKLSIVVYNPLYDARLKSHHSFEQVAIPFNEHHKAVGSEEEWRWLMEDQPWGPSKLRRRTCAFLDSKVQSEDDDLQLEGMHGLWELAINRAYHDDIVDACLVGIVQQLGSSDQQKATLAAAACWAVAPSTRLRRTLASLGAVPALLNLLRSSLAASPPTTSLPVTPPMGTDKQPSILVQRPLTPRGARDALQPGYEGEWAARRRIDSAKALCLALQRDPDLRLSLIQSGGLKQAMGLLGTKTIQAGGPGSAAVTRSIVAALAALVLDENAMEAVKDRGEATTLFDACLSLIVRAWDYLNPDTPRDINSLTQDMALTVAEAASQALWGAGYHSSLQGIIPTADQINTLSNLGRMCITEEFAPVGAGHVRAAAATALAFLACHPMGAKGDDCLTGPHRIDLLQAYAVTALQLLIRLDLNGAAKCDQNSELPDMEAAHHNGQKEVGRWQ</sequence>
<keyword evidence="2" id="KW-1185">Reference proteome</keyword>
<dbReference type="Proteomes" id="UP001485043">
    <property type="component" value="Unassembled WGS sequence"/>
</dbReference>
<reference evidence="1 2" key="1">
    <citation type="journal article" date="2024" name="Nat. Commun.">
        <title>Phylogenomics reveals the evolutionary origins of lichenization in chlorophyte algae.</title>
        <authorList>
            <person name="Puginier C."/>
            <person name="Libourel C."/>
            <person name="Otte J."/>
            <person name="Skaloud P."/>
            <person name="Haon M."/>
            <person name="Grisel S."/>
            <person name="Petersen M."/>
            <person name="Berrin J.G."/>
            <person name="Delaux P.M."/>
            <person name="Dal Grande F."/>
            <person name="Keller J."/>
        </authorList>
    </citation>
    <scope>NUCLEOTIDE SEQUENCE [LARGE SCALE GENOMIC DNA]</scope>
    <source>
        <strain evidence="1 2">SAG 2523</strain>
    </source>
</reference>
<dbReference type="EMBL" id="JALJOV010000774">
    <property type="protein sequence ID" value="KAK9861349.1"/>
    <property type="molecule type" value="Genomic_DNA"/>
</dbReference>
<dbReference type="Gene3D" id="1.25.10.10">
    <property type="entry name" value="Leucine-rich Repeat Variant"/>
    <property type="match status" value="1"/>
</dbReference>
<name>A0AAW1SVN2_9CHLO</name>
<proteinExistence type="predicted"/>
<dbReference type="AlphaFoldDB" id="A0AAW1SVN2"/>
<accession>A0AAW1SVN2</accession>
<evidence type="ECO:0000313" key="1">
    <source>
        <dbReference type="EMBL" id="KAK9861349.1"/>
    </source>
</evidence>
<dbReference type="InterPro" id="IPR016024">
    <property type="entry name" value="ARM-type_fold"/>
</dbReference>